<comment type="caution">
    <text evidence="9">The sequence shown here is derived from an EMBL/GenBank/DDBJ whole genome shotgun (WGS) entry which is preliminary data.</text>
</comment>
<feature type="transmembrane region" description="Helical" evidence="6">
    <location>
        <begin position="556"/>
        <end position="575"/>
    </location>
</feature>
<dbReference type="Proteomes" id="UP001499851">
    <property type="component" value="Unassembled WGS sequence"/>
</dbReference>
<evidence type="ECO:0000256" key="5">
    <source>
        <dbReference type="SAM" id="MobiDB-lite"/>
    </source>
</evidence>
<dbReference type="PROSITE" id="PS50847">
    <property type="entry name" value="GRAM_POS_ANCHORING"/>
    <property type="match status" value="1"/>
</dbReference>
<dbReference type="InterPro" id="IPR019931">
    <property type="entry name" value="LPXTG_anchor"/>
</dbReference>
<dbReference type="RefSeq" id="WP_344491961.1">
    <property type="nucleotide sequence ID" value="NZ_BAAAQF010000027.1"/>
</dbReference>
<keyword evidence="1" id="KW-0134">Cell wall</keyword>
<dbReference type="InterPro" id="IPR055188">
    <property type="entry name" value="Choice_anch_I"/>
</dbReference>
<evidence type="ECO:0000313" key="10">
    <source>
        <dbReference type="Proteomes" id="UP001499851"/>
    </source>
</evidence>
<evidence type="ECO:0000259" key="8">
    <source>
        <dbReference type="PROSITE" id="PS50847"/>
    </source>
</evidence>
<dbReference type="InterPro" id="IPR015943">
    <property type="entry name" value="WD40/YVTN_repeat-like_dom_sf"/>
</dbReference>
<protein>
    <recommendedName>
        <fullName evidence="8">Gram-positive cocci surface proteins LPxTG domain-containing protein</fullName>
    </recommendedName>
</protein>
<evidence type="ECO:0000256" key="1">
    <source>
        <dbReference type="ARBA" id="ARBA00022512"/>
    </source>
</evidence>
<name>A0ABP4TU45_9ACTN</name>
<evidence type="ECO:0000256" key="7">
    <source>
        <dbReference type="SAM" id="SignalP"/>
    </source>
</evidence>
<keyword evidence="4" id="KW-0572">Peptidoglycan-anchor</keyword>
<evidence type="ECO:0000256" key="4">
    <source>
        <dbReference type="ARBA" id="ARBA00023088"/>
    </source>
</evidence>
<dbReference type="InterPro" id="IPR011044">
    <property type="entry name" value="Quino_amine_DH_bsu"/>
</dbReference>
<reference evidence="10" key="1">
    <citation type="journal article" date="2019" name="Int. J. Syst. Evol. Microbiol.">
        <title>The Global Catalogue of Microorganisms (GCM) 10K type strain sequencing project: providing services to taxonomists for standard genome sequencing and annotation.</title>
        <authorList>
            <consortium name="The Broad Institute Genomics Platform"/>
            <consortium name="The Broad Institute Genome Sequencing Center for Infectious Disease"/>
            <person name="Wu L."/>
            <person name="Ma J."/>
        </authorList>
    </citation>
    <scope>NUCLEOTIDE SEQUENCE [LARGE SCALE GENOMIC DNA]</scope>
    <source>
        <strain evidence="10">JCM 16001</strain>
    </source>
</reference>
<feature type="signal peptide" evidence="7">
    <location>
        <begin position="1"/>
        <end position="25"/>
    </location>
</feature>
<keyword evidence="6" id="KW-1133">Transmembrane helix</keyword>
<feature type="region of interest" description="Disordered" evidence="5">
    <location>
        <begin position="524"/>
        <end position="549"/>
    </location>
</feature>
<keyword evidence="3 7" id="KW-0732">Signal</keyword>
<dbReference type="SUPFAM" id="SSF50969">
    <property type="entry name" value="YVTN repeat-like/Quinoprotein amine dehydrogenase"/>
    <property type="match status" value="2"/>
</dbReference>
<evidence type="ECO:0000256" key="6">
    <source>
        <dbReference type="SAM" id="Phobius"/>
    </source>
</evidence>
<dbReference type="NCBIfam" id="NF038117">
    <property type="entry name" value="choice_anch_I"/>
    <property type="match status" value="1"/>
</dbReference>
<keyword evidence="10" id="KW-1185">Reference proteome</keyword>
<proteinExistence type="predicted"/>
<dbReference type="EMBL" id="BAAAQF010000027">
    <property type="protein sequence ID" value="GAA1693431.1"/>
    <property type="molecule type" value="Genomic_DNA"/>
</dbReference>
<evidence type="ECO:0000313" key="9">
    <source>
        <dbReference type="EMBL" id="GAA1693431.1"/>
    </source>
</evidence>
<evidence type="ECO:0000256" key="2">
    <source>
        <dbReference type="ARBA" id="ARBA00022525"/>
    </source>
</evidence>
<dbReference type="PANTHER" id="PTHR46928:SF1">
    <property type="entry name" value="MESENCHYME-SPECIFIC CELL SURFACE GLYCOPROTEIN"/>
    <property type="match status" value="1"/>
</dbReference>
<organism evidence="9 10">
    <name type="scientific">Glycomyces endophyticus</name>
    <dbReference type="NCBI Taxonomy" id="480996"/>
    <lineage>
        <taxon>Bacteria</taxon>
        <taxon>Bacillati</taxon>
        <taxon>Actinomycetota</taxon>
        <taxon>Actinomycetes</taxon>
        <taxon>Glycomycetales</taxon>
        <taxon>Glycomycetaceae</taxon>
        <taxon>Glycomyces</taxon>
    </lineage>
</organism>
<keyword evidence="2" id="KW-0964">Secreted</keyword>
<feature type="region of interest" description="Disordered" evidence="5">
    <location>
        <begin position="412"/>
        <end position="431"/>
    </location>
</feature>
<sequence>MHKRLLVPALAVGLAALAVPVPALAQDEPALDLSVLGTYSTGVFAEGAAEIVAYDPGTKRVFAVNAEAGVVDVIDVSDPANPVKHAVIDAADALGQAGATVNSVAVSGGLVAVAVEAPEKTDPGWVAFFDTDGVFADAAQVGAQPDSIAFTPDGSKAVTADEGEPSDDYGVDPVGTVSIVDAATYDVATADFTAWDEASLPEGFRIFGPDLTGDDAVQRAIEPEYVTIADDATAYVTLQENNAIAVVDLAAGEVAELLPLGAKDQSAEGNGLDASDKDDAVNVASWPVQGLYLPDGVDAYAAGGETYLVTANEGDVREWGEYTEEARVKDLELCEGAFGGADLAELQADENLGRLKVTDTLGRTEDGCYDELYAFGGRSFSIWSADGELVFDSGAEFEQRLAAAEAANFNADNEANDLDDRSDDKGPEPEAVAVGQVGDRTYAFIGLERQGGVMVYDVTDPADAVYVDYVSNRDFAAEPAAGAGGDLGPESIAFVAAADSPTGRPMLAVGNEISGTTTLWDVAGEGVPGGGDPTGGPSDDPSGSGVLPTTGTGATGLLLGLAAVLAIGGAALVIARRRTA</sequence>
<dbReference type="Gene3D" id="2.130.10.10">
    <property type="entry name" value="YVTN repeat-like/Quinoprotein amine dehydrogenase"/>
    <property type="match status" value="1"/>
</dbReference>
<keyword evidence="6" id="KW-0812">Transmembrane</keyword>
<dbReference type="Pfam" id="PF22494">
    <property type="entry name" value="choice_anch_I"/>
    <property type="match status" value="1"/>
</dbReference>
<feature type="compositionally biased region" description="Low complexity" evidence="5">
    <location>
        <begin position="535"/>
        <end position="549"/>
    </location>
</feature>
<keyword evidence="6" id="KW-0472">Membrane</keyword>
<feature type="compositionally biased region" description="Basic and acidic residues" evidence="5">
    <location>
        <begin position="418"/>
        <end position="428"/>
    </location>
</feature>
<feature type="chain" id="PRO_5047436045" description="Gram-positive cocci surface proteins LPxTG domain-containing protein" evidence="7">
    <location>
        <begin position="26"/>
        <end position="580"/>
    </location>
</feature>
<dbReference type="InterPro" id="IPR052956">
    <property type="entry name" value="Mesenchyme-surface_protein"/>
</dbReference>
<feature type="domain" description="Gram-positive cocci surface proteins LPxTG" evidence="8">
    <location>
        <begin position="547"/>
        <end position="580"/>
    </location>
</feature>
<dbReference type="PANTHER" id="PTHR46928">
    <property type="entry name" value="MESENCHYME-SPECIFIC CELL SURFACE GLYCOPROTEIN"/>
    <property type="match status" value="1"/>
</dbReference>
<accession>A0ABP4TU45</accession>
<gene>
    <name evidence="9" type="ORF">GCM10009830_46570</name>
</gene>
<evidence type="ECO:0000256" key="3">
    <source>
        <dbReference type="ARBA" id="ARBA00022729"/>
    </source>
</evidence>